<keyword evidence="4 10" id="KW-0479">Metal-binding</keyword>
<evidence type="ECO:0000256" key="4">
    <source>
        <dbReference type="ARBA" id="ARBA00022723"/>
    </source>
</evidence>
<keyword evidence="6 8" id="KW-0119">Carbohydrate metabolism</keyword>
<dbReference type="NCBIfam" id="TIGR00221">
    <property type="entry name" value="nagA"/>
    <property type="match status" value="1"/>
</dbReference>
<sequence>MLFVDYSSPILCKPNLGKIIQFTNCKILLGQDIVEGDLWTLDGKIIDGKKVFFDKKEFADIKVNCKGLIISPSFIDVQINGAFGVDFSSLTKYNFINGLIFVAEKLLSFGVTSFCPTIITSPSQYYHDVIPLMKFRKEQIDYTKPRANILGLHLEGPFIAKSKKGAHPEKHIIDSFFPNPLDTLINIYGTNLFDGDVNIITLAPEKEGSKEIINYCSSNNIKISLGHSDCTILDGEEAIKNGAVKITHLFNAMKSYHHRDPGLIGLINTPTINKNLFYGIICDGIHTHPSAVKLAHQANPNGLLIVSDAMAALGMGDGIHRLGDQTISVKNNHATVDGTNITAGSVASIPSCVKKLQSITKCSLSSALQSASFKAAKLLGISNKIGDLSKIGSNGDFILVDEDVNVYCTFINSVKVYEI</sequence>
<dbReference type="PANTHER" id="PTHR11113:SF14">
    <property type="entry name" value="N-ACETYLGLUCOSAMINE-6-PHOSPHATE DEACETYLASE"/>
    <property type="match status" value="1"/>
</dbReference>
<evidence type="ECO:0000256" key="7">
    <source>
        <dbReference type="ARBA" id="ARBA00047647"/>
    </source>
</evidence>
<comment type="similarity">
    <text evidence="1 8">Belongs to the metallo-dependent hydrolases superfamily. NagA family.</text>
</comment>
<dbReference type="Pfam" id="PF01979">
    <property type="entry name" value="Amidohydro_1"/>
    <property type="match status" value="1"/>
</dbReference>
<dbReference type="STRING" id="75913.A0A0K0FU89"/>
<accession>A0A0K0FU89</accession>
<evidence type="ECO:0000256" key="9">
    <source>
        <dbReference type="PIRSR" id="PIRSR038994-1"/>
    </source>
</evidence>
<dbReference type="SUPFAM" id="SSF51338">
    <property type="entry name" value="Composite domain of metallo-dependent hydrolases"/>
    <property type="match status" value="1"/>
</dbReference>
<reference evidence="12" key="1">
    <citation type="submission" date="2014-07" db="EMBL/GenBank/DDBJ databases">
        <authorList>
            <person name="Martin A.A"/>
            <person name="De Silva N."/>
        </authorList>
    </citation>
    <scope>NUCLEOTIDE SEQUENCE</scope>
</reference>
<reference evidence="13" key="2">
    <citation type="submission" date="2015-08" db="UniProtKB">
        <authorList>
            <consortium name="WormBaseParasite"/>
        </authorList>
    </citation>
    <scope>IDENTIFICATION</scope>
</reference>
<protein>
    <recommendedName>
        <fullName evidence="3 8">N-acetylglucosamine-6-phosphate deacetylase</fullName>
        <ecNumber evidence="2 8">3.5.1.25</ecNumber>
    </recommendedName>
</protein>
<dbReference type="InterPro" id="IPR032466">
    <property type="entry name" value="Metal_Hydrolase"/>
</dbReference>
<evidence type="ECO:0000256" key="2">
    <source>
        <dbReference type="ARBA" id="ARBA00011899"/>
    </source>
</evidence>
<feature type="binding site" evidence="10">
    <location>
        <position position="227"/>
    </location>
    <ligand>
        <name>Zn(2+)</name>
        <dbReference type="ChEBI" id="CHEBI:29105"/>
    </ligand>
</feature>
<proteinExistence type="inferred from homology"/>
<dbReference type="GO" id="GO:0008448">
    <property type="term" value="F:N-acetylglucosamine-6-phosphate deacetylase activity"/>
    <property type="evidence" value="ECO:0007669"/>
    <property type="project" value="UniProtKB-UniRule"/>
</dbReference>
<dbReference type="SUPFAM" id="SSF51556">
    <property type="entry name" value="Metallo-dependent hydrolases"/>
    <property type="match status" value="1"/>
</dbReference>
<dbReference type="EC" id="3.5.1.25" evidence="2 8"/>
<dbReference type="InterPro" id="IPR011059">
    <property type="entry name" value="Metal-dep_hydrolase_composite"/>
</dbReference>
<feature type="binding site" evidence="10">
    <location>
        <position position="155"/>
    </location>
    <ligand>
        <name>Zn(2+)</name>
        <dbReference type="ChEBI" id="CHEBI:29105"/>
    </ligand>
</feature>
<dbReference type="PANTHER" id="PTHR11113">
    <property type="entry name" value="N-ACETYLGLUCOSAMINE-6-PHOSPHATE DEACETYLASE"/>
    <property type="match status" value="1"/>
</dbReference>
<dbReference type="GO" id="GO:0046872">
    <property type="term" value="F:metal ion binding"/>
    <property type="evidence" value="ECO:0007669"/>
    <property type="project" value="UniProtKB-KW"/>
</dbReference>
<evidence type="ECO:0000259" key="11">
    <source>
        <dbReference type="Pfam" id="PF01979"/>
    </source>
</evidence>
<keyword evidence="12" id="KW-1185">Reference proteome</keyword>
<dbReference type="Gene3D" id="3.20.20.140">
    <property type="entry name" value="Metal-dependent hydrolases"/>
    <property type="match status" value="1"/>
</dbReference>
<feature type="domain" description="Amidohydrolase-related" evidence="11">
    <location>
        <begin position="69"/>
        <end position="413"/>
    </location>
</feature>
<evidence type="ECO:0000313" key="13">
    <source>
        <dbReference type="WBParaSite" id="SVE_1590100.1"/>
    </source>
</evidence>
<feature type="binding site" evidence="10">
    <location>
        <position position="248"/>
    </location>
    <ligand>
        <name>Zn(2+)</name>
        <dbReference type="ChEBI" id="CHEBI:29105"/>
    </ligand>
</feature>
<dbReference type="GO" id="GO:0019262">
    <property type="term" value="P:N-acetylneuraminate catabolic process"/>
    <property type="evidence" value="ECO:0007669"/>
    <property type="project" value="UniProtKB-ARBA"/>
</dbReference>
<feature type="active site" description="Proton donor/acceptor" evidence="9">
    <location>
        <position position="308"/>
    </location>
</feature>
<evidence type="ECO:0000256" key="1">
    <source>
        <dbReference type="ARBA" id="ARBA00010716"/>
    </source>
</evidence>
<evidence type="ECO:0000256" key="5">
    <source>
        <dbReference type="ARBA" id="ARBA00022801"/>
    </source>
</evidence>
<evidence type="ECO:0000313" key="12">
    <source>
        <dbReference type="Proteomes" id="UP000035680"/>
    </source>
</evidence>
<evidence type="ECO:0000256" key="10">
    <source>
        <dbReference type="PIRSR" id="PIRSR038994-3"/>
    </source>
</evidence>
<dbReference type="GO" id="GO:0106279">
    <property type="term" value="P:negative regulation of UDP-N-acetylglucosamine biosynthetic process"/>
    <property type="evidence" value="ECO:0007669"/>
    <property type="project" value="UniProtKB-ARBA"/>
</dbReference>
<comment type="catalytic activity">
    <reaction evidence="7 8">
        <text>N-acetyl-D-glucosamine 6-phosphate + H2O = D-glucosamine 6-phosphate + acetate</text>
        <dbReference type="Rhea" id="RHEA:22936"/>
        <dbReference type="ChEBI" id="CHEBI:15377"/>
        <dbReference type="ChEBI" id="CHEBI:30089"/>
        <dbReference type="ChEBI" id="CHEBI:57513"/>
        <dbReference type="ChEBI" id="CHEBI:58725"/>
        <dbReference type="EC" id="3.5.1.25"/>
    </reaction>
</comment>
<dbReference type="Gene3D" id="2.30.40.10">
    <property type="entry name" value="Urease, subunit C, domain 1"/>
    <property type="match status" value="1"/>
</dbReference>
<dbReference type="PIRSF" id="PIRSF038994">
    <property type="entry name" value="NagA"/>
    <property type="match status" value="1"/>
</dbReference>
<dbReference type="Proteomes" id="UP000035680">
    <property type="component" value="Unassembled WGS sequence"/>
</dbReference>
<keyword evidence="5 8" id="KW-0378">Hydrolase</keyword>
<name>A0A0K0FU89_STRVS</name>
<organism evidence="12 13">
    <name type="scientific">Strongyloides venezuelensis</name>
    <name type="common">Threadworm</name>
    <dbReference type="NCBI Taxonomy" id="75913"/>
    <lineage>
        <taxon>Eukaryota</taxon>
        <taxon>Metazoa</taxon>
        <taxon>Ecdysozoa</taxon>
        <taxon>Nematoda</taxon>
        <taxon>Chromadorea</taxon>
        <taxon>Rhabditida</taxon>
        <taxon>Tylenchina</taxon>
        <taxon>Panagrolaimomorpha</taxon>
        <taxon>Strongyloidoidea</taxon>
        <taxon>Strongyloididae</taxon>
        <taxon>Strongyloides</taxon>
    </lineage>
</organism>
<comment type="cofactor">
    <cofactor evidence="10">
        <name>a divalent metal cation</name>
        <dbReference type="ChEBI" id="CHEBI:60240"/>
    </cofactor>
    <text evidence="10">Binds 1 divalent metal cation per subunit.</text>
</comment>
<dbReference type="AlphaFoldDB" id="A0A0K0FU89"/>
<dbReference type="GO" id="GO:0006046">
    <property type="term" value="P:N-acetylglucosamine catabolic process"/>
    <property type="evidence" value="ECO:0007669"/>
    <property type="project" value="TreeGrafter"/>
</dbReference>
<evidence type="ECO:0000256" key="8">
    <source>
        <dbReference type="PIRNR" id="PIRNR038994"/>
    </source>
</evidence>
<evidence type="ECO:0000256" key="3">
    <source>
        <dbReference type="ARBA" id="ARBA00018029"/>
    </source>
</evidence>
<dbReference type="InterPro" id="IPR003764">
    <property type="entry name" value="GlcNAc_6-P_deAcase"/>
</dbReference>
<evidence type="ECO:0000256" key="6">
    <source>
        <dbReference type="ARBA" id="ARBA00023277"/>
    </source>
</evidence>
<dbReference type="InterPro" id="IPR006680">
    <property type="entry name" value="Amidohydro-rel"/>
</dbReference>
<dbReference type="WBParaSite" id="SVE_1590100.1">
    <property type="protein sequence ID" value="SVE_1590100.1"/>
    <property type="gene ID" value="SVE_1590100"/>
</dbReference>
<dbReference type="FunFam" id="3.20.20.140:FF:000023">
    <property type="entry name" value="N-acetylglucosamine-6-phosphate deacetylase"/>
    <property type="match status" value="1"/>
</dbReference>